<protein>
    <recommendedName>
        <fullName evidence="1">NmrA-like domain-containing protein</fullName>
    </recommendedName>
</protein>
<evidence type="ECO:0000259" key="1">
    <source>
        <dbReference type="Pfam" id="PF05368"/>
    </source>
</evidence>
<organism evidence="2 3">
    <name type="scientific">Talaromyces atroroseus</name>
    <dbReference type="NCBI Taxonomy" id="1441469"/>
    <lineage>
        <taxon>Eukaryota</taxon>
        <taxon>Fungi</taxon>
        <taxon>Dikarya</taxon>
        <taxon>Ascomycota</taxon>
        <taxon>Pezizomycotina</taxon>
        <taxon>Eurotiomycetes</taxon>
        <taxon>Eurotiomycetidae</taxon>
        <taxon>Eurotiales</taxon>
        <taxon>Trichocomaceae</taxon>
        <taxon>Talaromyces</taxon>
        <taxon>Talaromyces sect. Trachyspermi</taxon>
    </lineage>
</organism>
<accession>A0A225B7T0</accession>
<evidence type="ECO:0000313" key="2">
    <source>
        <dbReference type="EMBL" id="OKL61987.1"/>
    </source>
</evidence>
<dbReference type="GeneID" id="31002304"/>
<dbReference type="EMBL" id="LFMY01000003">
    <property type="protein sequence ID" value="OKL61987.1"/>
    <property type="molecule type" value="Genomic_DNA"/>
</dbReference>
<dbReference type="InterPro" id="IPR036291">
    <property type="entry name" value="NAD(P)-bd_dom_sf"/>
</dbReference>
<dbReference type="AlphaFoldDB" id="A0A225B7T0"/>
<dbReference type="InterPro" id="IPR008030">
    <property type="entry name" value="NmrA-like"/>
</dbReference>
<proteinExistence type="predicted"/>
<dbReference type="InterPro" id="IPR051783">
    <property type="entry name" value="NAD(P)-dependent_oxidoreduct"/>
</dbReference>
<dbReference type="GO" id="GO:0005737">
    <property type="term" value="C:cytoplasm"/>
    <property type="evidence" value="ECO:0007669"/>
    <property type="project" value="TreeGrafter"/>
</dbReference>
<name>A0A225B7T0_TALAT</name>
<dbReference type="Gene3D" id="3.40.50.720">
    <property type="entry name" value="NAD(P)-binding Rossmann-like Domain"/>
    <property type="match status" value="1"/>
</dbReference>
<dbReference type="PANTHER" id="PTHR48079">
    <property type="entry name" value="PROTEIN YEEZ"/>
    <property type="match status" value="1"/>
</dbReference>
<dbReference type="OrthoDB" id="10262413at2759"/>
<dbReference type="STRING" id="1441469.A0A225B7T0"/>
<sequence>MSHNILITGASGYLGGSLLASWNQANLPPYQKLYALVRNEEQAKAVKELYGAEPVQIDLNNESDIKQAIISRDINIVYWMISASEIRVPRIMIQALADVKKRTGTDAHFLFTSGAKVLSSHTGSPNDRPLLDTDPGLYELQRTADGPQPFLNTGARTNAEVIDIAESYGVRSYIFVPCIVYGRGEGFGNPISIQTVAIVRAAKRMQRMYTVDDSSASWPVCHLSDNTALFLDILRAILSGQIPNYGKNGFYLAASGSVKWHDLFGAMAKTLVKRGVIHDESLTQADDAALEQMAPVLQGVKSFVPAEIGGHCTLTAVNGHAIGWKAKYPPEHIFELAEEEVDWVLAHS</sequence>
<dbReference type="Pfam" id="PF05368">
    <property type="entry name" value="NmrA"/>
    <property type="match status" value="1"/>
</dbReference>
<dbReference type="SUPFAM" id="SSF51735">
    <property type="entry name" value="NAD(P)-binding Rossmann-fold domains"/>
    <property type="match status" value="1"/>
</dbReference>
<feature type="domain" description="NmrA-like" evidence="1">
    <location>
        <begin position="2"/>
        <end position="116"/>
    </location>
</feature>
<dbReference type="Proteomes" id="UP000214365">
    <property type="component" value="Unassembled WGS sequence"/>
</dbReference>
<reference evidence="2 3" key="1">
    <citation type="submission" date="2015-06" db="EMBL/GenBank/DDBJ databases">
        <title>Talaromyces atroroseus IBT 11181 draft genome.</title>
        <authorList>
            <person name="Rasmussen K.B."/>
            <person name="Rasmussen S."/>
            <person name="Petersen B."/>
            <person name="Sicheritz-Ponten T."/>
            <person name="Mortensen U.H."/>
            <person name="Thrane U."/>
        </authorList>
    </citation>
    <scope>NUCLEOTIDE SEQUENCE [LARGE SCALE GENOMIC DNA]</scope>
    <source>
        <strain evidence="2 3">IBT 11181</strain>
    </source>
</reference>
<gene>
    <name evidence="2" type="ORF">UA08_02549</name>
</gene>
<dbReference type="RefSeq" id="XP_020122108.1">
    <property type="nucleotide sequence ID" value="XM_020264603.1"/>
</dbReference>
<evidence type="ECO:0000313" key="3">
    <source>
        <dbReference type="Proteomes" id="UP000214365"/>
    </source>
</evidence>
<comment type="caution">
    <text evidence="2">The sequence shown here is derived from an EMBL/GenBank/DDBJ whole genome shotgun (WGS) entry which is preliminary data.</text>
</comment>
<dbReference type="PANTHER" id="PTHR48079:SF6">
    <property type="entry name" value="NAD(P)-BINDING DOMAIN-CONTAINING PROTEIN-RELATED"/>
    <property type="match status" value="1"/>
</dbReference>
<keyword evidence="3" id="KW-1185">Reference proteome</keyword>
<dbReference type="GO" id="GO:0004029">
    <property type="term" value="F:aldehyde dehydrogenase (NAD+) activity"/>
    <property type="evidence" value="ECO:0007669"/>
    <property type="project" value="TreeGrafter"/>
</dbReference>